<evidence type="ECO:0000256" key="7">
    <source>
        <dbReference type="PIRSR" id="PIRSR000524-50"/>
    </source>
</evidence>
<comment type="similarity">
    <text evidence="2">Belongs to the class-V pyridoxal-phosphate-dependent aminotransferase family.</text>
</comment>
<dbReference type="InterPro" id="IPR015422">
    <property type="entry name" value="PyrdxlP-dep_Trfase_small"/>
</dbReference>
<evidence type="ECO:0000256" key="1">
    <source>
        <dbReference type="ARBA" id="ARBA00001933"/>
    </source>
</evidence>
<keyword evidence="4 10" id="KW-0808">Transferase</keyword>
<dbReference type="OrthoDB" id="389074at2"/>
<evidence type="ECO:0000256" key="6">
    <source>
        <dbReference type="PIRSR" id="PIRSR000524-1"/>
    </source>
</evidence>
<dbReference type="NCBIfam" id="NF046070">
    <property type="entry name" value="PyrdoxPyrvTramin"/>
    <property type="match status" value="1"/>
</dbReference>
<dbReference type="PANTHER" id="PTHR21152:SF24">
    <property type="entry name" value="ALANINE--GLYOXYLATE AMINOTRANSFERASE 1"/>
    <property type="match status" value="1"/>
</dbReference>
<dbReference type="InterPro" id="IPR015424">
    <property type="entry name" value="PyrdxlP-dep_Trfase"/>
</dbReference>
<name>A0A2S9Q9A1_9HYPH</name>
<dbReference type="RefSeq" id="WP_105863926.1">
    <property type="nucleotide sequence ID" value="NZ_PUEJ01000007.1"/>
</dbReference>
<dbReference type="AlphaFoldDB" id="A0A2S9Q9A1"/>
<dbReference type="Pfam" id="PF00266">
    <property type="entry name" value="Aminotran_5"/>
    <property type="match status" value="1"/>
</dbReference>
<feature type="region of interest" description="Disordered" evidence="8">
    <location>
        <begin position="388"/>
        <end position="407"/>
    </location>
</feature>
<dbReference type="Proteomes" id="UP000237682">
    <property type="component" value="Unassembled WGS sequence"/>
</dbReference>
<organism evidence="10 11">
    <name type="scientific">Labrys okinawensis</name>
    <dbReference type="NCBI Taxonomy" id="346911"/>
    <lineage>
        <taxon>Bacteria</taxon>
        <taxon>Pseudomonadati</taxon>
        <taxon>Pseudomonadota</taxon>
        <taxon>Alphaproteobacteria</taxon>
        <taxon>Hyphomicrobiales</taxon>
        <taxon>Xanthobacteraceae</taxon>
        <taxon>Labrys</taxon>
    </lineage>
</organism>
<feature type="domain" description="Aminotransferase class V" evidence="9">
    <location>
        <begin position="110"/>
        <end position="331"/>
    </location>
</feature>
<comment type="caution">
    <text evidence="10">The sequence shown here is derived from an EMBL/GenBank/DDBJ whole genome shotgun (WGS) entry which is preliminary data.</text>
</comment>
<keyword evidence="3 10" id="KW-0032">Aminotransferase</keyword>
<gene>
    <name evidence="10" type="ORF">C5L14_20575</name>
</gene>
<sequence length="407" mass="42782">MLSPPPFMLTTGPVTAYPAVLNAMARPAVYDGHHAFQQFYRAVVGKLQAALRLSNLPLILQGDALLGLEAAAASLIGRRDVVLNLVSGVYGKGYAGWARRYAGEVIELAVPFDEAIDPDRVREALAARPDISIITVCHHDTPSGTLNPLGEIGRLGREHGAYVIADAVSSFGSLDVHPQEAAIDIFVTSAAKCLGATPGLSLLAVSDRAWDRIKANPQAPRASFLSLLDWELAAEAGRAFPVTPSLAEIHGLDAALDLYLQERPERVWARHARTAAAARAGLKALDLKLWPASEAIAAPSATVFHVPEGMGDIRLRDTLLERYGVMLSLGRGETAGKVLRIGHMGPAAEPMLAVTAVAALGGALNRLGKPVDAGTGVNAALAILERASSNQADSKGSSREVAHANPA</sequence>
<accession>A0A2S9Q9A1</accession>
<dbReference type="InterPro" id="IPR015421">
    <property type="entry name" value="PyrdxlP-dep_Trfase_major"/>
</dbReference>
<feature type="modified residue" description="N6-(pyridoxal phosphate)lysine" evidence="7">
    <location>
        <position position="192"/>
    </location>
</feature>
<dbReference type="PIRSF" id="PIRSF000524">
    <property type="entry name" value="SPT"/>
    <property type="match status" value="1"/>
</dbReference>
<dbReference type="PANTHER" id="PTHR21152">
    <property type="entry name" value="AMINOTRANSFERASE CLASS V"/>
    <property type="match status" value="1"/>
</dbReference>
<comment type="cofactor">
    <cofactor evidence="1 7">
        <name>pyridoxal 5'-phosphate</name>
        <dbReference type="ChEBI" id="CHEBI:597326"/>
    </cofactor>
</comment>
<evidence type="ECO:0000256" key="5">
    <source>
        <dbReference type="ARBA" id="ARBA00022898"/>
    </source>
</evidence>
<evidence type="ECO:0000256" key="8">
    <source>
        <dbReference type="SAM" id="MobiDB-lite"/>
    </source>
</evidence>
<evidence type="ECO:0000256" key="4">
    <source>
        <dbReference type="ARBA" id="ARBA00022679"/>
    </source>
</evidence>
<dbReference type="Gene3D" id="3.40.640.10">
    <property type="entry name" value="Type I PLP-dependent aspartate aminotransferase-like (Major domain)"/>
    <property type="match status" value="1"/>
</dbReference>
<dbReference type="GO" id="GO:0008453">
    <property type="term" value="F:alanine-glyoxylate transaminase activity"/>
    <property type="evidence" value="ECO:0007669"/>
    <property type="project" value="TreeGrafter"/>
</dbReference>
<evidence type="ECO:0000256" key="2">
    <source>
        <dbReference type="ARBA" id="ARBA00009236"/>
    </source>
</evidence>
<evidence type="ECO:0000313" key="11">
    <source>
        <dbReference type="Proteomes" id="UP000237682"/>
    </source>
</evidence>
<evidence type="ECO:0000256" key="3">
    <source>
        <dbReference type="ARBA" id="ARBA00022576"/>
    </source>
</evidence>
<reference evidence="10 11" key="1">
    <citation type="submission" date="2018-02" db="EMBL/GenBank/DDBJ databases">
        <title>Whole genome sequencing of endophytic bacterium.</title>
        <authorList>
            <person name="Eedara R."/>
            <person name="Podile A.R."/>
        </authorList>
    </citation>
    <scope>NUCLEOTIDE SEQUENCE [LARGE SCALE GENOMIC DNA]</scope>
    <source>
        <strain evidence="10 11">RP1T</strain>
    </source>
</reference>
<keyword evidence="5 7" id="KW-0663">Pyridoxal phosphate</keyword>
<dbReference type="InterPro" id="IPR000192">
    <property type="entry name" value="Aminotrans_V_dom"/>
</dbReference>
<protein>
    <submittedName>
        <fullName evidence="10">Aminotransferase</fullName>
    </submittedName>
</protein>
<evidence type="ECO:0000259" key="9">
    <source>
        <dbReference type="Pfam" id="PF00266"/>
    </source>
</evidence>
<dbReference type="InterPro" id="IPR024169">
    <property type="entry name" value="SP_NH2Trfase/AEP_transaminase"/>
</dbReference>
<dbReference type="SUPFAM" id="SSF53383">
    <property type="entry name" value="PLP-dependent transferases"/>
    <property type="match status" value="1"/>
</dbReference>
<dbReference type="Gene3D" id="3.90.1150.10">
    <property type="entry name" value="Aspartate Aminotransferase, domain 1"/>
    <property type="match status" value="1"/>
</dbReference>
<feature type="compositionally biased region" description="Basic and acidic residues" evidence="8">
    <location>
        <begin position="396"/>
        <end position="407"/>
    </location>
</feature>
<evidence type="ECO:0000313" key="10">
    <source>
        <dbReference type="EMBL" id="PRH85932.1"/>
    </source>
</evidence>
<dbReference type="EMBL" id="PUEJ01000007">
    <property type="protein sequence ID" value="PRH85932.1"/>
    <property type="molecule type" value="Genomic_DNA"/>
</dbReference>
<dbReference type="GO" id="GO:0019265">
    <property type="term" value="P:glycine biosynthetic process, by transamination of glyoxylate"/>
    <property type="evidence" value="ECO:0007669"/>
    <property type="project" value="TreeGrafter"/>
</dbReference>
<proteinExistence type="inferred from homology"/>
<feature type="binding site" evidence="6">
    <location>
        <position position="340"/>
    </location>
    <ligand>
        <name>substrate</name>
    </ligand>
</feature>
<dbReference type="GO" id="GO:0004760">
    <property type="term" value="F:L-serine-pyruvate transaminase activity"/>
    <property type="evidence" value="ECO:0007669"/>
    <property type="project" value="TreeGrafter"/>
</dbReference>
<keyword evidence="11" id="KW-1185">Reference proteome</keyword>